<dbReference type="Gene3D" id="3.40.50.150">
    <property type="entry name" value="Vaccinia Virus protein VP39"/>
    <property type="match status" value="1"/>
</dbReference>
<keyword evidence="5" id="KW-0949">S-adenosyl-L-methionine</keyword>
<feature type="region of interest" description="Disordered" evidence="7">
    <location>
        <begin position="1"/>
        <end position="29"/>
    </location>
</feature>
<organism evidence="8">
    <name type="scientific">Dunaliella tertiolecta</name>
    <name type="common">Green alga</name>
    <dbReference type="NCBI Taxonomy" id="3047"/>
    <lineage>
        <taxon>Eukaryota</taxon>
        <taxon>Viridiplantae</taxon>
        <taxon>Chlorophyta</taxon>
        <taxon>core chlorophytes</taxon>
        <taxon>Chlorophyceae</taxon>
        <taxon>CS clade</taxon>
        <taxon>Chlamydomonadales</taxon>
        <taxon>Dunaliellaceae</taxon>
        <taxon>Dunaliella</taxon>
    </lineage>
</organism>
<sequence length="401" mass="43892">MQAQVQVKSSKHVGLQLMKPKSPRQAEGSRSELVMVFSAKSSVMAHSTYLRRGIVDAPGSPFAPLQLSQTVHVNKRRYDRLRKPSSELQWAQLFQDPQRPLVVDVGCGQGRCLLLLAAQQEARVQQQSHHHHYHHQESLPEIQQDFTEGPPHEVPEVVSSSIDLPLGMNHLCGSTEVNFLGLDVGASIVSQANQWAGERGLSHCLQYVTSDASESLQQLRLYPGPVHAVAVQFPDPHYRNARHVVTPAFVSECVALLEPGGVVLLQSDMESTAVAMRDTFYRCGGFAFEPHNLHLQEGQAGRCSSSNSSSGGSASTGGSALDAWSRHHSMMGAKSKISRGDCNIYLPDVSGSAWADAGWLLQSPWAPTEREVYHAQITGAPVFRLLLQRNSFKAAAVQRTL</sequence>
<evidence type="ECO:0000256" key="3">
    <source>
        <dbReference type="ARBA" id="ARBA00022603"/>
    </source>
</evidence>
<dbReference type="PANTHER" id="PTHR23417">
    <property type="entry name" value="3-DEOXY-D-MANNO-OCTULOSONIC-ACID TRANSFERASE/TRNA GUANINE-N 7 - -METHYLTRANSFERASE"/>
    <property type="match status" value="1"/>
</dbReference>
<evidence type="ECO:0000313" key="8">
    <source>
        <dbReference type="EMBL" id="CAE0488769.1"/>
    </source>
</evidence>
<gene>
    <name evidence="8" type="ORF">DTER00134_LOCUS3839</name>
</gene>
<evidence type="ECO:0000256" key="4">
    <source>
        <dbReference type="ARBA" id="ARBA00022679"/>
    </source>
</evidence>
<dbReference type="SUPFAM" id="SSF53335">
    <property type="entry name" value="S-adenosyl-L-methionine-dependent methyltransferases"/>
    <property type="match status" value="1"/>
</dbReference>
<feature type="region of interest" description="Disordered" evidence="7">
    <location>
        <begin position="299"/>
        <end position="319"/>
    </location>
</feature>
<dbReference type="Pfam" id="PF02390">
    <property type="entry name" value="Methyltransf_4"/>
    <property type="match status" value="1"/>
</dbReference>
<protein>
    <recommendedName>
        <fullName evidence="2">tRNA (guanine(46)-N(7))-methyltransferase</fullName>
        <ecNumber evidence="2">2.1.1.33</ecNumber>
    </recommendedName>
</protein>
<evidence type="ECO:0000256" key="2">
    <source>
        <dbReference type="ARBA" id="ARBA00011977"/>
    </source>
</evidence>
<accession>A0A7S3QP21</accession>
<name>A0A7S3QP21_DUNTE</name>
<evidence type="ECO:0000256" key="5">
    <source>
        <dbReference type="ARBA" id="ARBA00022691"/>
    </source>
</evidence>
<dbReference type="InterPro" id="IPR029063">
    <property type="entry name" value="SAM-dependent_MTases_sf"/>
</dbReference>
<dbReference type="AlphaFoldDB" id="A0A7S3QP21"/>
<dbReference type="PROSITE" id="PS51625">
    <property type="entry name" value="SAM_MT_TRMB"/>
    <property type="match status" value="1"/>
</dbReference>
<dbReference type="InterPro" id="IPR003358">
    <property type="entry name" value="tRNA_(Gua-N-7)_MeTrfase_Trmb"/>
</dbReference>
<dbReference type="GO" id="GO:0043527">
    <property type="term" value="C:tRNA methyltransferase complex"/>
    <property type="evidence" value="ECO:0007669"/>
    <property type="project" value="TreeGrafter"/>
</dbReference>
<comment type="catalytic activity">
    <reaction evidence="1">
        <text>guanosine(46) in tRNA + S-adenosyl-L-methionine = N(7)-methylguanosine(46) in tRNA + S-adenosyl-L-homocysteine</text>
        <dbReference type="Rhea" id="RHEA:42708"/>
        <dbReference type="Rhea" id="RHEA-COMP:10188"/>
        <dbReference type="Rhea" id="RHEA-COMP:10189"/>
        <dbReference type="ChEBI" id="CHEBI:57856"/>
        <dbReference type="ChEBI" id="CHEBI:59789"/>
        <dbReference type="ChEBI" id="CHEBI:74269"/>
        <dbReference type="ChEBI" id="CHEBI:74480"/>
        <dbReference type="EC" id="2.1.1.33"/>
    </reaction>
</comment>
<keyword evidence="4" id="KW-0808">Transferase</keyword>
<keyword evidence="6" id="KW-0819">tRNA processing</keyword>
<proteinExistence type="predicted"/>
<dbReference type="EC" id="2.1.1.33" evidence="2"/>
<evidence type="ECO:0000256" key="7">
    <source>
        <dbReference type="SAM" id="MobiDB-lite"/>
    </source>
</evidence>
<dbReference type="EMBL" id="HBIP01007273">
    <property type="protein sequence ID" value="CAE0488769.1"/>
    <property type="molecule type" value="Transcribed_RNA"/>
</dbReference>
<keyword evidence="3" id="KW-0489">Methyltransferase</keyword>
<reference evidence="8" key="1">
    <citation type="submission" date="2021-01" db="EMBL/GenBank/DDBJ databases">
        <authorList>
            <person name="Corre E."/>
            <person name="Pelletier E."/>
            <person name="Niang G."/>
            <person name="Scheremetjew M."/>
            <person name="Finn R."/>
            <person name="Kale V."/>
            <person name="Holt S."/>
            <person name="Cochrane G."/>
            <person name="Meng A."/>
            <person name="Brown T."/>
            <person name="Cohen L."/>
        </authorList>
    </citation>
    <scope>NUCLEOTIDE SEQUENCE</scope>
    <source>
        <strain evidence="8">CCMP1320</strain>
    </source>
</reference>
<evidence type="ECO:0000256" key="6">
    <source>
        <dbReference type="ARBA" id="ARBA00022694"/>
    </source>
</evidence>
<evidence type="ECO:0000256" key="1">
    <source>
        <dbReference type="ARBA" id="ARBA00000142"/>
    </source>
</evidence>
<dbReference type="GO" id="GO:0008176">
    <property type="term" value="F:tRNA (guanine(46)-N7)-methyltransferase activity"/>
    <property type="evidence" value="ECO:0007669"/>
    <property type="project" value="UniProtKB-EC"/>
</dbReference>
<dbReference type="PANTHER" id="PTHR23417:SF21">
    <property type="entry name" value="TRNA (GUANINE-N(7)-)-METHYLTRANSFERASE"/>
    <property type="match status" value="1"/>
</dbReference>